<comment type="caution">
    <text evidence="7">The sequence shown here is derived from an EMBL/GenBank/DDBJ whole genome shotgun (WGS) entry which is preliminary data.</text>
</comment>
<keyword evidence="2" id="KW-0645">Protease</keyword>
<name>A0A1J5Q893_9ZZZZ</name>
<keyword evidence="3 7" id="KW-0378">Hydrolase</keyword>
<dbReference type="GO" id="GO:0006508">
    <property type="term" value="P:proteolysis"/>
    <property type="evidence" value="ECO:0007669"/>
    <property type="project" value="UniProtKB-KW"/>
</dbReference>
<dbReference type="PANTHER" id="PTHR47359">
    <property type="entry name" value="PEPTIDOGLYCAN DL-ENDOPEPTIDASE CWLO"/>
    <property type="match status" value="1"/>
</dbReference>
<organism evidence="7">
    <name type="scientific">mine drainage metagenome</name>
    <dbReference type="NCBI Taxonomy" id="410659"/>
    <lineage>
        <taxon>unclassified sequences</taxon>
        <taxon>metagenomes</taxon>
        <taxon>ecological metagenomes</taxon>
    </lineage>
</organism>
<evidence type="ECO:0000313" key="7">
    <source>
        <dbReference type="EMBL" id="OIQ79394.1"/>
    </source>
</evidence>
<dbReference type="PROSITE" id="PS51935">
    <property type="entry name" value="NLPC_P60"/>
    <property type="match status" value="1"/>
</dbReference>
<dbReference type="InterPro" id="IPR051794">
    <property type="entry name" value="PG_Endopeptidase_C40"/>
</dbReference>
<protein>
    <submittedName>
        <fullName evidence="7">Peptidoglycan endopeptidase RipA</fullName>
        <ecNumber evidence="7">3.4.-.-</ecNumber>
    </submittedName>
</protein>
<feature type="compositionally biased region" description="Low complexity" evidence="5">
    <location>
        <begin position="264"/>
        <end position="302"/>
    </location>
</feature>
<dbReference type="SUPFAM" id="SSF54001">
    <property type="entry name" value="Cysteine proteinases"/>
    <property type="match status" value="1"/>
</dbReference>
<reference evidence="7" key="1">
    <citation type="submission" date="2016-10" db="EMBL/GenBank/DDBJ databases">
        <title>Sequence of Gallionella enrichment culture.</title>
        <authorList>
            <person name="Poehlein A."/>
            <person name="Muehling M."/>
            <person name="Daniel R."/>
        </authorList>
    </citation>
    <scope>NUCLEOTIDE SEQUENCE</scope>
</reference>
<dbReference type="EC" id="3.4.-.-" evidence="7"/>
<comment type="similarity">
    <text evidence="1">Belongs to the peptidase C40 family.</text>
</comment>
<evidence type="ECO:0000256" key="5">
    <source>
        <dbReference type="SAM" id="MobiDB-lite"/>
    </source>
</evidence>
<feature type="domain" description="NlpC/P60" evidence="6">
    <location>
        <begin position="337"/>
        <end position="458"/>
    </location>
</feature>
<dbReference type="InterPro" id="IPR000064">
    <property type="entry name" value="NLP_P60_dom"/>
</dbReference>
<feature type="compositionally biased region" description="Pro residues" evidence="5">
    <location>
        <begin position="303"/>
        <end position="323"/>
    </location>
</feature>
<proteinExistence type="inferred from homology"/>
<dbReference type="Pfam" id="PF00877">
    <property type="entry name" value="NLPC_P60"/>
    <property type="match status" value="1"/>
</dbReference>
<accession>A0A1J5Q893</accession>
<sequence length="458" mass="47029">MTRETGTTGRARSRALHATLALAVGLAVGLAPVSTAVADPNNPTAQDVQTAQQAVAAKAAEVAQIELRLAEVSAVNDTAWQKVQIAGEAYTQALVNRDAAAKTAADTTARLDAANATMEKARRLLVGIAVQSARNGGSLDMAEAVLVSGGFQEVVARTTALQRLGAKADDAAQSFQAAKLVADTLKQRADQALAAQNATATAAKQALAGAQQAQTDAEAAVATAASDRQALIAQLAVVQQTSVAIEKTRQDQIDAERAARADAAAKAARLAAPPVTTAPPATSTPPAATPPVTTTPVSTTPVSAPPVSAPPVSTPPASTPPSSDPYGLGTGVSRGSAAAGQAAVTWAKNQLGLPYGWGATGPGSYDCSGLVMRAWGYAGVSLNRTTMDQYRQVKKISYNDLRVGDLVFWGWDATNPDSVTHVALWLGNNQILEAPRTGLDVQITTMRWSGTMPFAGRP</sequence>
<evidence type="ECO:0000256" key="1">
    <source>
        <dbReference type="ARBA" id="ARBA00007074"/>
    </source>
</evidence>
<dbReference type="EMBL" id="MLJW01001222">
    <property type="protein sequence ID" value="OIQ79394.1"/>
    <property type="molecule type" value="Genomic_DNA"/>
</dbReference>
<evidence type="ECO:0000256" key="2">
    <source>
        <dbReference type="ARBA" id="ARBA00022670"/>
    </source>
</evidence>
<evidence type="ECO:0000256" key="3">
    <source>
        <dbReference type="ARBA" id="ARBA00022801"/>
    </source>
</evidence>
<feature type="region of interest" description="Disordered" evidence="5">
    <location>
        <begin position="264"/>
        <end position="330"/>
    </location>
</feature>
<keyword evidence="4" id="KW-0788">Thiol protease</keyword>
<evidence type="ECO:0000256" key="4">
    <source>
        <dbReference type="ARBA" id="ARBA00022807"/>
    </source>
</evidence>
<dbReference type="AlphaFoldDB" id="A0A1J5Q893"/>
<dbReference type="Gene3D" id="3.90.1720.10">
    <property type="entry name" value="endopeptidase domain like (from Nostoc punctiforme)"/>
    <property type="match status" value="1"/>
</dbReference>
<gene>
    <name evidence="7" type="primary">ripA_3</name>
    <name evidence="7" type="ORF">GALL_388680</name>
</gene>
<evidence type="ECO:0000259" key="6">
    <source>
        <dbReference type="PROSITE" id="PS51935"/>
    </source>
</evidence>
<dbReference type="InterPro" id="IPR038765">
    <property type="entry name" value="Papain-like_cys_pep_sf"/>
</dbReference>
<dbReference type="PANTHER" id="PTHR47359:SF3">
    <property type="entry name" value="NLP_P60 DOMAIN-CONTAINING PROTEIN-RELATED"/>
    <property type="match status" value="1"/>
</dbReference>
<dbReference type="GO" id="GO:0008234">
    <property type="term" value="F:cysteine-type peptidase activity"/>
    <property type="evidence" value="ECO:0007669"/>
    <property type="project" value="UniProtKB-KW"/>
</dbReference>